<dbReference type="InterPro" id="IPR036397">
    <property type="entry name" value="RNaseH_sf"/>
</dbReference>
<feature type="domain" description="RNase H type-1" evidence="1">
    <location>
        <begin position="184"/>
        <end position="236"/>
    </location>
</feature>
<comment type="caution">
    <text evidence="2">The sequence shown here is derived from an EMBL/GenBank/DDBJ whole genome shotgun (WGS) entry which is preliminary data.</text>
</comment>
<dbReference type="EMBL" id="JBBPBM010001740">
    <property type="protein sequence ID" value="KAK8482324.1"/>
    <property type="molecule type" value="Genomic_DNA"/>
</dbReference>
<evidence type="ECO:0000313" key="2">
    <source>
        <dbReference type="EMBL" id="KAK8482324.1"/>
    </source>
</evidence>
<dbReference type="Proteomes" id="UP001472677">
    <property type="component" value="Unassembled WGS sequence"/>
</dbReference>
<keyword evidence="3" id="KW-1185">Reference proteome</keyword>
<evidence type="ECO:0000313" key="3">
    <source>
        <dbReference type="Proteomes" id="UP001472677"/>
    </source>
</evidence>
<dbReference type="InterPro" id="IPR002156">
    <property type="entry name" value="RNaseH_domain"/>
</dbReference>
<proteinExistence type="predicted"/>
<dbReference type="PANTHER" id="PTHR47723:SF19">
    <property type="entry name" value="POLYNUCLEOTIDYL TRANSFERASE, RIBONUCLEASE H-LIKE SUPERFAMILY PROTEIN"/>
    <property type="match status" value="1"/>
</dbReference>
<organism evidence="2 3">
    <name type="scientific">Hibiscus sabdariffa</name>
    <name type="common">roselle</name>
    <dbReference type="NCBI Taxonomy" id="183260"/>
    <lineage>
        <taxon>Eukaryota</taxon>
        <taxon>Viridiplantae</taxon>
        <taxon>Streptophyta</taxon>
        <taxon>Embryophyta</taxon>
        <taxon>Tracheophyta</taxon>
        <taxon>Spermatophyta</taxon>
        <taxon>Magnoliopsida</taxon>
        <taxon>eudicotyledons</taxon>
        <taxon>Gunneridae</taxon>
        <taxon>Pentapetalae</taxon>
        <taxon>rosids</taxon>
        <taxon>malvids</taxon>
        <taxon>Malvales</taxon>
        <taxon>Malvaceae</taxon>
        <taxon>Malvoideae</taxon>
        <taxon>Hibiscus</taxon>
    </lineage>
</organism>
<dbReference type="InterPro" id="IPR044730">
    <property type="entry name" value="RNase_H-like_dom_plant"/>
</dbReference>
<protein>
    <recommendedName>
        <fullName evidence="1">RNase H type-1 domain-containing protein</fullName>
    </recommendedName>
</protein>
<reference evidence="2 3" key="1">
    <citation type="journal article" date="2024" name="G3 (Bethesda)">
        <title>Genome assembly of Hibiscus sabdariffa L. provides insights into metabolisms of medicinal natural products.</title>
        <authorList>
            <person name="Kim T."/>
        </authorList>
    </citation>
    <scope>NUCLEOTIDE SEQUENCE [LARGE SCALE GENOMIC DNA]</scope>
    <source>
        <strain evidence="2">TK-2024</strain>
        <tissue evidence="2">Old leaves</tissue>
    </source>
</reference>
<dbReference type="InterPro" id="IPR053151">
    <property type="entry name" value="RNase_H-like"/>
</dbReference>
<sequence length="237" mass="26571">MVDESGGWGWCWLSPWLSNDTSENIVAIMQPRLGLGADSPGWRWEDNRSDRCSVCDNGTESIEHVLRLCPQARQVWETMITPGKLSVFESLPFDTWLLQCFNNIDGIRVGNDIWNTRFAMICWLIWKTRCATVFGSVGLHGVVLARYNNIVAAEFAATHACRAGTRQLHKLPWCCSELGWVKVNCDGAVNFRDGAATIGGVVCDSDDRWQFGFSRSIGRCSVILAELWAILDSLRHS</sequence>
<dbReference type="SUPFAM" id="SSF53098">
    <property type="entry name" value="Ribonuclease H-like"/>
    <property type="match status" value="1"/>
</dbReference>
<dbReference type="CDD" id="cd06222">
    <property type="entry name" value="RNase_H_like"/>
    <property type="match status" value="1"/>
</dbReference>
<evidence type="ECO:0000259" key="1">
    <source>
        <dbReference type="Pfam" id="PF13456"/>
    </source>
</evidence>
<dbReference type="InterPro" id="IPR012337">
    <property type="entry name" value="RNaseH-like_sf"/>
</dbReference>
<dbReference type="Pfam" id="PF13456">
    <property type="entry name" value="RVT_3"/>
    <property type="match status" value="1"/>
</dbReference>
<dbReference type="PANTHER" id="PTHR47723">
    <property type="entry name" value="OS05G0353850 PROTEIN"/>
    <property type="match status" value="1"/>
</dbReference>
<gene>
    <name evidence="2" type="ORF">V6N12_053014</name>
</gene>
<name>A0ABR1ZNS8_9ROSI</name>
<dbReference type="Gene3D" id="3.30.420.10">
    <property type="entry name" value="Ribonuclease H-like superfamily/Ribonuclease H"/>
    <property type="match status" value="1"/>
</dbReference>
<accession>A0ABR1ZNS8</accession>